<dbReference type="Proteomes" id="UP000242886">
    <property type="component" value="Chromosome SDENCHOL"/>
</dbReference>
<dbReference type="EMBL" id="LT837803">
    <property type="protein sequence ID" value="SMB31837.1"/>
    <property type="molecule type" value="Genomic_DNA"/>
</dbReference>
<dbReference type="OrthoDB" id="8565485at2"/>
<accession>A0A7Z7HT35</accession>
<feature type="domain" description="Transglycosylase SLT" evidence="1">
    <location>
        <begin position="11"/>
        <end position="145"/>
    </location>
</feature>
<dbReference type="InterPro" id="IPR023346">
    <property type="entry name" value="Lysozyme-like_dom_sf"/>
</dbReference>
<name>A0A7Z7HT35_9PROT</name>
<organism evidence="2 3">
    <name type="scientific">Sterolibacterium denitrificans</name>
    <dbReference type="NCBI Taxonomy" id="157592"/>
    <lineage>
        <taxon>Bacteria</taxon>
        <taxon>Pseudomonadati</taxon>
        <taxon>Pseudomonadota</taxon>
        <taxon>Betaproteobacteria</taxon>
        <taxon>Nitrosomonadales</taxon>
        <taxon>Sterolibacteriaceae</taxon>
        <taxon>Sterolibacterium</taxon>
    </lineage>
</organism>
<dbReference type="SUPFAM" id="SSF53955">
    <property type="entry name" value="Lysozyme-like"/>
    <property type="match status" value="1"/>
</dbReference>
<evidence type="ECO:0000259" key="1">
    <source>
        <dbReference type="Pfam" id="PF01464"/>
    </source>
</evidence>
<dbReference type="Gene3D" id="1.10.530.10">
    <property type="match status" value="1"/>
</dbReference>
<keyword evidence="3" id="KW-1185">Reference proteome</keyword>
<reference evidence="2" key="1">
    <citation type="submission" date="2017-03" db="EMBL/GenBank/DDBJ databases">
        <authorList>
            <consortium name="AG Boll"/>
        </authorList>
    </citation>
    <scope>NUCLEOTIDE SEQUENCE [LARGE SCALE GENOMIC DNA]</scope>
    <source>
        <strain evidence="2">Chol</strain>
    </source>
</reference>
<sequence>MLPGLEQLILQCAPNVAPTTMMAIIKVESGGNPLAINVNGKKRLARQPATAAEALAWADWLIAKGHSVDMGLAQVNSRHLQRFGLTPQQLFEPCYNVAAGAQILSENYADASRKYGLGQQALRAAISAYNTGNHTRGFTNGYVRKVSAAARSSASTRPEAVPRLVSR</sequence>
<evidence type="ECO:0000313" key="3">
    <source>
        <dbReference type="Proteomes" id="UP000242886"/>
    </source>
</evidence>
<dbReference type="Pfam" id="PF01464">
    <property type="entry name" value="SLT"/>
    <property type="match status" value="1"/>
</dbReference>
<evidence type="ECO:0000313" key="2">
    <source>
        <dbReference type="EMBL" id="SMB31837.1"/>
    </source>
</evidence>
<dbReference type="InterPro" id="IPR008258">
    <property type="entry name" value="Transglycosylase_SLT_dom_1"/>
</dbReference>
<proteinExistence type="predicted"/>
<dbReference type="AlphaFoldDB" id="A0A7Z7HT35"/>
<gene>
    <name evidence="2" type="ORF">SDENCHOL_21239</name>
</gene>
<dbReference type="RefSeq" id="WP_067170500.1">
    <property type="nucleotide sequence ID" value="NZ_LFZK01000001.1"/>
</dbReference>
<dbReference type="CDD" id="cd16892">
    <property type="entry name" value="LT_VirB1-like"/>
    <property type="match status" value="1"/>
</dbReference>
<protein>
    <submittedName>
        <fullName evidence="2">Lytic transglycosylase catalytic</fullName>
    </submittedName>
</protein>